<dbReference type="InterPro" id="IPR010559">
    <property type="entry name" value="Sig_transdc_His_kin_internal"/>
</dbReference>
<dbReference type="RefSeq" id="WP_155700580.1">
    <property type="nucleotide sequence ID" value="NZ_CP034235.1"/>
</dbReference>
<sequence length="327" mass="37060">MKVITFMPLNDLMPKVEQLQSLAILLFVIACLISGALIFTFSIGLTSRFTELSSKMKRVHKDNFQSFIEVKGKDEVAQLGQIFNVMVQRLGQLVNDVYRSEIDQKEQALRTKEVELYALQTQINPHFLFNILNMIRGKLLIAGDRENANIVGLLAKSFRMMLKTGGQSIQLAEEIEFVDIYLRLQTYRYVDKFQYLIEIPDELQDIKIPKLCLQPLVENAITHGIELKKTKSQIFIRGARVGKEIHIIVEDDGLGISTERFVEIQGWLQEEGAITKDTHIGLKNVHHRLKYLFGDAFGLVVESVLGQGTKITMIIPDPSITGGDDLV</sequence>
<dbReference type="InterPro" id="IPR050640">
    <property type="entry name" value="Bact_2-comp_sensor_kinase"/>
</dbReference>
<dbReference type="Pfam" id="PF00672">
    <property type="entry name" value="HAMP"/>
    <property type="match status" value="1"/>
</dbReference>
<dbReference type="GO" id="GO:0000155">
    <property type="term" value="F:phosphorelay sensor kinase activity"/>
    <property type="evidence" value="ECO:0007669"/>
    <property type="project" value="InterPro"/>
</dbReference>
<evidence type="ECO:0000256" key="2">
    <source>
        <dbReference type="ARBA" id="ARBA00022475"/>
    </source>
</evidence>
<comment type="subcellular location">
    <subcellularLocation>
        <location evidence="1">Cell membrane</location>
        <topology evidence="1">Multi-pass membrane protein</topology>
    </subcellularLocation>
</comment>
<feature type="transmembrane region" description="Helical" evidence="7">
    <location>
        <begin position="20"/>
        <end position="46"/>
    </location>
</feature>
<feature type="domain" description="HAMP" evidence="8">
    <location>
        <begin position="43"/>
        <end position="95"/>
    </location>
</feature>
<dbReference type="PANTHER" id="PTHR34220">
    <property type="entry name" value="SENSOR HISTIDINE KINASE YPDA"/>
    <property type="match status" value="1"/>
</dbReference>
<dbReference type="PROSITE" id="PS50885">
    <property type="entry name" value="HAMP"/>
    <property type="match status" value="1"/>
</dbReference>
<dbReference type="CDD" id="cd06225">
    <property type="entry name" value="HAMP"/>
    <property type="match status" value="1"/>
</dbReference>
<evidence type="ECO:0000259" key="8">
    <source>
        <dbReference type="PROSITE" id="PS50885"/>
    </source>
</evidence>
<evidence type="ECO:0000256" key="6">
    <source>
        <dbReference type="ARBA" id="ARBA00023136"/>
    </source>
</evidence>
<keyword evidence="4" id="KW-0808">Transferase</keyword>
<dbReference type="Proteomes" id="UP000426246">
    <property type="component" value="Chromosome"/>
</dbReference>
<proteinExistence type="predicted"/>
<dbReference type="KEGG" id="ppsc:EHS13_11960"/>
<dbReference type="EMBL" id="CP034235">
    <property type="protein sequence ID" value="QGQ95543.1"/>
    <property type="molecule type" value="Genomic_DNA"/>
</dbReference>
<dbReference type="PANTHER" id="PTHR34220:SF7">
    <property type="entry name" value="SENSOR HISTIDINE KINASE YPDA"/>
    <property type="match status" value="1"/>
</dbReference>
<dbReference type="PROSITE" id="PS51257">
    <property type="entry name" value="PROKAR_LIPOPROTEIN"/>
    <property type="match status" value="1"/>
</dbReference>
<evidence type="ECO:0000256" key="1">
    <source>
        <dbReference type="ARBA" id="ARBA00004651"/>
    </source>
</evidence>
<dbReference type="SUPFAM" id="SSF55874">
    <property type="entry name" value="ATPase domain of HSP90 chaperone/DNA topoisomerase II/histidine kinase"/>
    <property type="match status" value="1"/>
</dbReference>
<evidence type="ECO:0000313" key="10">
    <source>
        <dbReference type="Proteomes" id="UP000426246"/>
    </source>
</evidence>
<evidence type="ECO:0000256" key="5">
    <source>
        <dbReference type="ARBA" id="ARBA00022777"/>
    </source>
</evidence>
<keyword evidence="10" id="KW-1185">Reference proteome</keyword>
<evidence type="ECO:0000256" key="4">
    <source>
        <dbReference type="ARBA" id="ARBA00022679"/>
    </source>
</evidence>
<dbReference type="SUPFAM" id="SSF158472">
    <property type="entry name" value="HAMP domain-like"/>
    <property type="match status" value="1"/>
</dbReference>
<evidence type="ECO:0000256" key="3">
    <source>
        <dbReference type="ARBA" id="ARBA00022553"/>
    </source>
</evidence>
<accession>A0A6B8RJ18</accession>
<name>A0A6B8RJ18_9BACL</name>
<keyword evidence="2" id="KW-1003">Cell membrane</keyword>
<dbReference type="Pfam" id="PF02518">
    <property type="entry name" value="HATPase_c"/>
    <property type="match status" value="1"/>
</dbReference>
<dbReference type="Pfam" id="PF06580">
    <property type="entry name" value="His_kinase"/>
    <property type="match status" value="1"/>
</dbReference>
<dbReference type="InterPro" id="IPR036890">
    <property type="entry name" value="HATPase_C_sf"/>
</dbReference>
<protein>
    <submittedName>
        <fullName evidence="9">HAMP domain-containing protein</fullName>
    </submittedName>
</protein>
<evidence type="ECO:0000313" key="9">
    <source>
        <dbReference type="EMBL" id="QGQ95543.1"/>
    </source>
</evidence>
<gene>
    <name evidence="9" type="ORF">EHS13_11960</name>
</gene>
<keyword evidence="3" id="KW-0597">Phosphoprotein</keyword>
<reference evidence="10" key="1">
    <citation type="submission" date="2018-11" db="EMBL/GenBank/DDBJ databases">
        <title>Complete genome sequence of Paenibacillus sp. ML311-T8.</title>
        <authorList>
            <person name="Nam Y.-D."/>
            <person name="Kang J."/>
            <person name="Chung W.-H."/>
            <person name="Park Y.S."/>
        </authorList>
    </citation>
    <scope>NUCLEOTIDE SEQUENCE [LARGE SCALE GENOMIC DNA]</scope>
    <source>
        <strain evidence="10">ML311-T8</strain>
    </source>
</reference>
<keyword evidence="6 7" id="KW-0472">Membrane</keyword>
<organism evidence="9 10">
    <name type="scientific">Paenibacillus psychroresistens</name>
    <dbReference type="NCBI Taxonomy" id="1778678"/>
    <lineage>
        <taxon>Bacteria</taxon>
        <taxon>Bacillati</taxon>
        <taxon>Bacillota</taxon>
        <taxon>Bacilli</taxon>
        <taxon>Bacillales</taxon>
        <taxon>Paenibacillaceae</taxon>
        <taxon>Paenibacillus</taxon>
    </lineage>
</organism>
<dbReference type="Gene3D" id="6.10.340.10">
    <property type="match status" value="1"/>
</dbReference>
<dbReference type="InterPro" id="IPR003594">
    <property type="entry name" value="HATPase_dom"/>
</dbReference>
<dbReference type="AlphaFoldDB" id="A0A6B8RJ18"/>
<dbReference type="InterPro" id="IPR003660">
    <property type="entry name" value="HAMP_dom"/>
</dbReference>
<keyword evidence="7" id="KW-1133">Transmembrane helix</keyword>
<dbReference type="SMART" id="SM00304">
    <property type="entry name" value="HAMP"/>
    <property type="match status" value="1"/>
</dbReference>
<evidence type="ECO:0000256" key="7">
    <source>
        <dbReference type="SAM" id="Phobius"/>
    </source>
</evidence>
<keyword evidence="5" id="KW-0418">Kinase</keyword>
<keyword evidence="7" id="KW-0812">Transmembrane</keyword>
<dbReference type="GO" id="GO:0005886">
    <property type="term" value="C:plasma membrane"/>
    <property type="evidence" value="ECO:0007669"/>
    <property type="project" value="UniProtKB-SubCell"/>
</dbReference>
<dbReference type="Gene3D" id="3.30.565.10">
    <property type="entry name" value="Histidine kinase-like ATPase, C-terminal domain"/>
    <property type="match status" value="1"/>
</dbReference>